<proteinExistence type="predicted"/>
<gene>
    <name evidence="2" type="ORF">VFH_IV217600</name>
</gene>
<sequence length="241" mass="27535">MNLESLQTVPISTTNFRLPSTFVVPPYHSSHILFNMGWCSCSLSTCNGAHHHPDDSACESPSPLSVYFDLNLWFNFRSTAEHLHQFLTGRGLSDASLTVTPTTGKPEGELRLMRIDWNHALESVAEGDAGKTFEGSKRRLNHEDKTKQLEDLKNSHCHFQIWRLQLDFYKEFWPSTKQARHWNSLKELQGSSHDPQASLKFPTLSYPNPAEGDLKANMRARRKLEDRDEVPGPWAPWALCF</sequence>
<protein>
    <submittedName>
        <fullName evidence="2">Uncharacterized protein</fullName>
    </submittedName>
</protein>
<accession>A0AAV1AL26</accession>
<evidence type="ECO:0000256" key="1">
    <source>
        <dbReference type="SAM" id="MobiDB-lite"/>
    </source>
</evidence>
<dbReference type="Proteomes" id="UP001157006">
    <property type="component" value="Chromosome 4"/>
</dbReference>
<name>A0AAV1AL26_VICFA</name>
<feature type="region of interest" description="Disordered" evidence="1">
    <location>
        <begin position="189"/>
        <end position="212"/>
    </location>
</feature>
<evidence type="ECO:0000313" key="2">
    <source>
        <dbReference type="EMBL" id="CAI8611189.1"/>
    </source>
</evidence>
<keyword evidence="3" id="KW-1185">Reference proteome</keyword>
<dbReference type="EMBL" id="OX451739">
    <property type="protein sequence ID" value="CAI8611189.1"/>
    <property type="molecule type" value="Genomic_DNA"/>
</dbReference>
<reference evidence="2 3" key="1">
    <citation type="submission" date="2023-01" db="EMBL/GenBank/DDBJ databases">
        <authorList>
            <person name="Kreplak J."/>
        </authorList>
    </citation>
    <scope>NUCLEOTIDE SEQUENCE [LARGE SCALE GENOMIC DNA]</scope>
</reference>
<evidence type="ECO:0000313" key="3">
    <source>
        <dbReference type="Proteomes" id="UP001157006"/>
    </source>
</evidence>
<dbReference type="AlphaFoldDB" id="A0AAV1AL26"/>
<organism evidence="2 3">
    <name type="scientific">Vicia faba</name>
    <name type="common">Broad bean</name>
    <name type="synonym">Faba vulgaris</name>
    <dbReference type="NCBI Taxonomy" id="3906"/>
    <lineage>
        <taxon>Eukaryota</taxon>
        <taxon>Viridiplantae</taxon>
        <taxon>Streptophyta</taxon>
        <taxon>Embryophyta</taxon>
        <taxon>Tracheophyta</taxon>
        <taxon>Spermatophyta</taxon>
        <taxon>Magnoliopsida</taxon>
        <taxon>eudicotyledons</taxon>
        <taxon>Gunneridae</taxon>
        <taxon>Pentapetalae</taxon>
        <taxon>rosids</taxon>
        <taxon>fabids</taxon>
        <taxon>Fabales</taxon>
        <taxon>Fabaceae</taxon>
        <taxon>Papilionoideae</taxon>
        <taxon>50 kb inversion clade</taxon>
        <taxon>NPAAA clade</taxon>
        <taxon>Hologalegina</taxon>
        <taxon>IRL clade</taxon>
        <taxon>Fabeae</taxon>
        <taxon>Vicia</taxon>
    </lineage>
</organism>